<organism evidence="2 3">
    <name type="scientific">Nocardia cyriacigeorgica</name>
    <dbReference type="NCBI Taxonomy" id="135487"/>
    <lineage>
        <taxon>Bacteria</taxon>
        <taxon>Bacillati</taxon>
        <taxon>Actinomycetota</taxon>
        <taxon>Actinomycetes</taxon>
        <taxon>Mycobacteriales</taxon>
        <taxon>Nocardiaceae</taxon>
        <taxon>Nocardia</taxon>
    </lineage>
</organism>
<dbReference type="RefSeq" id="WP_163847143.1">
    <property type="nucleotide sequence ID" value="NZ_JAAGVB010000054.1"/>
</dbReference>
<gene>
    <name evidence="2" type="ORF">GV791_25215</name>
</gene>
<dbReference type="EMBL" id="JAAGVB010000054">
    <property type="protein sequence ID" value="NEW35841.1"/>
    <property type="molecule type" value="Genomic_DNA"/>
</dbReference>
<dbReference type="Pfam" id="PF00480">
    <property type="entry name" value="ROK"/>
    <property type="match status" value="1"/>
</dbReference>
<dbReference type="PANTHER" id="PTHR18964">
    <property type="entry name" value="ROK (REPRESSOR, ORF, KINASE) FAMILY"/>
    <property type="match status" value="1"/>
</dbReference>
<evidence type="ECO:0000256" key="1">
    <source>
        <dbReference type="ARBA" id="ARBA00006479"/>
    </source>
</evidence>
<dbReference type="Gene3D" id="3.30.420.40">
    <property type="match status" value="2"/>
</dbReference>
<protein>
    <submittedName>
        <fullName evidence="2">ROK family protein</fullName>
    </submittedName>
</protein>
<name>A0A6P1CTI0_9NOCA</name>
<evidence type="ECO:0000313" key="2">
    <source>
        <dbReference type="EMBL" id="NEW35841.1"/>
    </source>
</evidence>
<dbReference type="SUPFAM" id="SSF53067">
    <property type="entry name" value="Actin-like ATPase domain"/>
    <property type="match status" value="1"/>
</dbReference>
<dbReference type="InterPro" id="IPR043129">
    <property type="entry name" value="ATPase_NBD"/>
</dbReference>
<accession>A0A6P1CTI0</accession>
<reference evidence="2 3" key="1">
    <citation type="submission" date="2020-01" db="EMBL/GenBank/DDBJ databases">
        <title>Genetics and antimicrobial susceptibilities of Nocardia species isolated from the soil; a comparison with species isolated from humans.</title>
        <authorList>
            <person name="Carrasco G."/>
            <person name="Monzon S."/>
            <person name="Sansegundo M."/>
            <person name="Garcia E."/>
            <person name="Garrido N."/>
            <person name="Medina M.J."/>
            <person name="Villalon P."/>
            <person name="Ramirez-Arocha A.C."/>
            <person name="Jimenez P."/>
            <person name="Cuesta I."/>
            <person name="Valdezate S."/>
        </authorList>
    </citation>
    <scope>NUCLEOTIDE SEQUENCE [LARGE SCALE GENOMIC DNA]</scope>
    <source>
        <strain evidence="2 3">CNM20110626</strain>
    </source>
</reference>
<comment type="similarity">
    <text evidence="1">Belongs to the ROK (NagC/XylR) family.</text>
</comment>
<dbReference type="InterPro" id="IPR000600">
    <property type="entry name" value="ROK"/>
</dbReference>
<dbReference type="AlphaFoldDB" id="A0A6P1CTI0"/>
<dbReference type="PANTHER" id="PTHR18964:SF169">
    <property type="entry name" value="N-ACETYLMANNOSAMINE KINASE"/>
    <property type="match status" value="1"/>
</dbReference>
<sequence>MTYVALEIGTSRFAATRVDPDEGLMEIHEIPVPERAAWDRCAELLAEVVAGGDVVGVGIASTGPIDMAAGVVAPSDVSDWQSGFGILGAVEELFPGSSVQLALDGVCLALAERYLGGTAEVPDALSISVSDRIAGGVQVGGLTVVGRTGNGGHIGHVLVSGFDDVCDCGGRGCLEAVAGGKSAVRWARAQGWSGDATAELVADAAAGQEVAVAALGRAGTALGQAISSVAALLDIDLVVLSGSLAEPGSALWKPMNAAVATHARLSFLPGLRVVASELGENAILCGAGVLALSAAQG</sequence>
<proteinExistence type="inferred from homology"/>
<dbReference type="Proteomes" id="UP000471166">
    <property type="component" value="Unassembled WGS sequence"/>
</dbReference>
<evidence type="ECO:0000313" key="3">
    <source>
        <dbReference type="Proteomes" id="UP000471166"/>
    </source>
</evidence>
<comment type="caution">
    <text evidence="2">The sequence shown here is derived from an EMBL/GenBank/DDBJ whole genome shotgun (WGS) entry which is preliminary data.</text>
</comment>